<dbReference type="RefSeq" id="WP_121168418.1">
    <property type="nucleotide sequence ID" value="NZ_RAPE01000004.1"/>
</dbReference>
<keyword evidence="5 13" id="KW-0732">Signal</keyword>
<keyword evidence="7 10" id="KW-0472">Membrane</keyword>
<organism evidence="16 17">
    <name type="scientific">Roseovarius spongiae</name>
    <dbReference type="NCBI Taxonomy" id="2320272"/>
    <lineage>
        <taxon>Bacteria</taxon>
        <taxon>Pseudomonadati</taxon>
        <taxon>Pseudomonadota</taxon>
        <taxon>Alphaproteobacteria</taxon>
        <taxon>Rhodobacterales</taxon>
        <taxon>Roseobacteraceae</taxon>
        <taxon>Roseovarius</taxon>
    </lineage>
</organism>
<evidence type="ECO:0000256" key="2">
    <source>
        <dbReference type="ARBA" id="ARBA00022448"/>
    </source>
</evidence>
<dbReference type="Gene3D" id="2.170.130.10">
    <property type="entry name" value="TonB-dependent receptor, plug domain"/>
    <property type="match status" value="1"/>
</dbReference>
<dbReference type="PANTHER" id="PTHR30069:SF29">
    <property type="entry name" value="HEMOGLOBIN AND HEMOGLOBIN-HAPTOGLOBIN-BINDING PROTEIN 1-RELATED"/>
    <property type="match status" value="1"/>
</dbReference>
<evidence type="ECO:0000259" key="14">
    <source>
        <dbReference type="Pfam" id="PF00593"/>
    </source>
</evidence>
<keyword evidence="8 16" id="KW-0675">Receptor</keyword>
<evidence type="ECO:0000256" key="11">
    <source>
        <dbReference type="PROSITE-ProRule" id="PRU10144"/>
    </source>
</evidence>
<dbReference type="GO" id="GO:0044718">
    <property type="term" value="P:siderophore transmembrane transport"/>
    <property type="evidence" value="ECO:0007669"/>
    <property type="project" value="TreeGrafter"/>
</dbReference>
<dbReference type="InterPro" id="IPR037066">
    <property type="entry name" value="Plug_dom_sf"/>
</dbReference>
<evidence type="ECO:0000256" key="1">
    <source>
        <dbReference type="ARBA" id="ARBA00004571"/>
    </source>
</evidence>
<keyword evidence="3 10" id="KW-1134">Transmembrane beta strand</keyword>
<evidence type="ECO:0000256" key="3">
    <source>
        <dbReference type="ARBA" id="ARBA00022452"/>
    </source>
</evidence>
<evidence type="ECO:0000256" key="5">
    <source>
        <dbReference type="ARBA" id="ARBA00022729"/>
    </source>
</evidence>
<dbReference type="AlphaFoldDB" id="A0A3A8B2F6"/>
<comment type="caution">
    <text evidence="16">The sequence shown here is derived from an EMBL/GenBank/DDBJ whole genome shotgun (WGS) entry which is preliminary data.</text>
</comment>
<comment type="subcellular location">
    <subcellularLocation>
        <location evidence="1 10">Cell outer membrane</location>
        <topology evidence="1 10">Multi-pass membrane protein</topology>
    </subcellularLocation>
</comment>
<feature type="domain" description="TonB-dependent receptor plug" evidence="15">
    <location>
        <begin position="46"/>
        <end position="150"/>
    </location>
</feature>
<feature type="domain" description="TonB-dependent receptor-like beta-barrel" evidence="14">
    <location>
        <begin position="171"/>
        <end position="581"/>
    </location>
</feature>
<keyword evidence="4 10" id="KW-0812">Transmembrane</keyword>
<evidence type="ECO:0000313" key="17">
    <source>
        <dbReference type="Proteomes" id="UP000281128"/>
    </source>
</evidence>
<dbReference type="GO" id="GO:0015344">
    <property type="term" value="F:siderophore uptake transmembrane transporter activity"/>
    <property type="evidence" value="ECO:0007669"/>
    <property type="project" value="TreeGrafter"/>
</dbReference>
<dbReference type="CDD" id="cd01347">
    <property type="entry name" value="ligand_gated_channel"/>
    <property type="match status" value="1"/>
</dbReference>
<dbReference type="PANTHER" id="PTHR30069">
    <property type="entry name" value="TONB-DEPENDENT OUTER MEMBRANE RECEPTOR"/>
    <property type="match status" value="1"/>
</dbReference>
<evidence type="ECO:0000256" key="4">
    <source>
        <dbReference type="ARBA" id="ARBA00022692"/>
    </source>
</evidence>
<dbReference type="GO" id="GO:0009279">
    <property type="term" value="C:cell outer membrane"/>
    <property type="evidence" value="ECO:0007669"/>
    <property type="project" value="UniProtKB-SubCell"/>
</dbReference>
<evidence type="ECO:0000259" key="15">
    <source>
        <dbReference type="Pfam" id="PF07715"/>
    </source>
</evidence>
<feature type="chain" id="PRO_5017482119" evidence="13">
    <location>
        <begin position="24"/>
        <end position="607"/>
    </location>
</feature>
<keyword evidence="6 12" id="KW-0798">TonB box</keyword>
<protein>
    <submittedName>
        <fullName evidence="16">TonB-dependent receptor</fullName>
    </submittedName>
</protein>
<evidence type="ECO:0000256" key="8">
    <source>
        <dbReference type="ARBA" id="ARBA00023170"/>
    </source>
</evidence>
<evidence type="ECO:0000256" key="13">
    <source>
        <dbReference type="SAM" id="SignalP"/>
    </source>
</evidence>
<evidence type="ECO:0000256" key="6">
    <source>
        <dbReference type="ARBA" id="ARBA00023077"/>
    </source>
</evidence>
<dbReference type="Pfam" id="PF00593">
    <property type="entry name" value="TonB_dep_Rec_b-barrel"/>
    <property type="match status" value="1"/>
</dbReference>
<dbReference type="Pfam" id="PF07715">
    <property type="entry name" value="Plug"/>
    <property type="match status" value="1"/>
</dbReference>
<dbReference type="InterPro" id="IPR039426">
    <property type="entry name" value="TonB-dep_rcpt-like"/>
</dbReference>
<dbReference type="OrthoDB" id="9760333at2"/>
<keyword evidence="9 10" id="KW-0998">Cell outer membrane</keyword>
<gene>
    <name evidence="16" type="ORF">D6850_15025</name>
</gene>
<evidence type="ECO:0000256" key="10">
    <source>
        <dbReference type="PROSITE-ProRule" id="PRU01360"/>
    </source>
</evidence>
<keyword evidence="2 10" id="KW-0813">Transport</keyword>
<dbReference type="InterPro" id="IPR036942">
    <property type="entry name" value="Beta-barrel_TonB_sf"/>
</dbReference>
<evidence type="ECO:0000256" key="7">
    <source>
        <dbReference type="ARBA" id="ARBA00023136"/>
    </source>
</evidence>
<dbReference type="PROSITE" id="PS52016">
    <property type="entry name" value="TONB_DEPENDENT_REC_3"/>
    <property type="match status" value="1"/>
</dbReference>
<comment type="similarity">
    <text evidence="10 12">Belongs to the TonB-dependent receptor family.</text>
</comment>
<name>A0A3A8B2F6_9RHOB</name>
<reference evidence="16 17" key="1">
    <citation type="submission" date="2018-09" db="EMBL/GenBank/DDBJ databases">
        <title>Roseovarius spongiae sp. nov., isolated from a marine sponge.</title>
        <authorList>
            <person name="Zhuang L."/>
            <person name="Luo L."/>
        </authorList>
    </citation>
    <scope>NUCLEOTIDE SEQUENCE [LARGE SCALE GENOMIC DNA]</scope>
    <source>
        <strain evidence="16 17">HN-E21</strain>
    </source>
</reference>
<evidence type="ECO:0000256" key="12">
    <source>
        <dbReference type="RuleBase" id="RU003357"/>
    </source>
</evidence>
<keyword evidence="17" id="KW-1185">Reference proteome</keyword>
<sequence>MTRTLLASTFLTSLAVGSTAAQAQQTYDLGTIVLSSSLSPVELGRTGASVEVLEDEDVGGNDSAVIDRLDRLPGVHSTANGGLGGTSTIQIRGLPAKYVGVRINGIDMADPSGPQNQFDFGGLTASGIGRIEVLKGSQSALYGSEAIAGVVNITTFRPEKLGFSGRVQAEAGSFGTYSGTLGMGYKSERGFVALSYGRVETNGISAQSFNTEKDGFEQDTITFSGEYDVNDAVTVGAALIHRDSKVEIDRFPPTFTGENYSEELGARVYTTLRTGAVSHTLAFNHFDIERKDPGGFTQRFTGERQTFSYLGSAELGARTVLNFGLEHTEEKFTSGAARGSEDDTAVKAELLFAATDQIDISAALRHDENSTFGGQATGRLAAVWRPVEDLAFRAVVGTGYRAPSLFERFGSNGVPTLTPEDSRSYELGVEKTFAGRGFAKATVFYTEVDDLIDYVPGGGGCASPWGCYNQIPGTTTSKGIELSGEYRLASGLSMFGTYTYTDAETDGKRLTRAPKHDLALGLSQDFTDRFSGYVDLRHIADVVPSAFAPAGHKVGDYTLVGAGVSYDVTENAELYLRIENLFDEDYETAGGFNEPGRAAYVGLRAKF</sequence>
<dbReference type="PROSITE" id="PS01156">
    <property type="entry name" value="TONB_DEPENDENT_REC_2"/>
    <property type="match status" value="1"/>
</dbReference>
<evidence type="ECO:0000256" key="9">
    <source>
        <dbReference type="ARBA" id="ARBA00023237"/>
    </source>
</evidence>
<dbReference type="EMBL" id="RAPE01000004">
    <property type="protein sequence ID" value="RKF13593.1"/>
    <property type="molecule type" value="Genomic_DNA"/>
</dbReference>
<dbReference type="InterPro" id="IPR012910">
    <property type="entry name" value="Plug_dom"/>
</dbReference>
<dbReference type="SUPFAM" id="SSF56935">
    <property type="entry name" value="Porins"/>
    <property type="match status" value="1"/>
</dbReference>
<accession>A0A3A8B2F6</accession>
<dbReference type="Gene3D" id="2.40.170.20">
    <property type="entry name" value="TonB-dependent receptor, beta-barrel domain"/>
    <property type="match status" value="1"/>
</dbReference>
<feature type="signal peptide" evidence="13">
    <location>
        <begin position="1"/>
        <end position="23"/>
    </location>
</feature>
<dbReference type="InterPro" id="IPR000531">
    <property type="entry name" value="Beta-barrel_TonB"/>
</dbReference>
<feature type="short sequence motif" description="TonB C-terminal box" evidence="11">
    <location>
        <begin position="590"/>
        <end position="607"/>
    </location>
</feature>
<evidence type="ECO:0000313" key="16">
    <source>
        <dbReference type="EMBL" id="RKF13593.1"/>
    </source>
</evidence>
<proteinExistence type="inferred from homology"/>
<dbReference type="Proteomes" id="UP000281128">
    <property type="component" value="Unassembled WGS sequence"/>
</dbReference>
<dbReference type="InterPro" id="IPR010917">
    <property type="entry name" value="TonB_rcpt_CS"/>
</dbReference>